<comment type="caution">
    <text evidence="2">The sequence shown here is derived from an EMBL/GenBank/DDBJ whole genome shotgun (WGS) entry which is preliminary data.</text>
</comment>
<evidence type="ECO:0000313" key="2">
    <source>
        <dbReference type="EMBL" id="POM66745.1"/>
    </source>
</evidence>
<feature type="chain" id="PRO_5015106624" evidence="1">
    <location>
        <begin position="20"/>
        <end position="366"/>
    </location>
</feature>
<feature type="signal peptide" evidence="1">
    <location>
        <begin position="1"/>
        <end position="19"/>
    </location>
</feature>
<keyword evidence="3" id="KW-1185">Reference proteome</keyword>
<dbReference type="EMBL" id="NCKW01009539">
    <property type="protein sequence ID" value="POM66745.1"/>
    <property type="molecule type" value="Genomic_DNA"/>
</dbReference>
<organism evidence="2 3">
    <name type="scientific">Phytophthora palmivora</name>
    <dbReference type="NCBI Taxonomy" id="4796"/>
    <lineage>
        <taxon>Eukaryota</taxon>
        <taxon>Sar</taxon>
        <taxon>Stramenopiles</taxon>
        <taxon>Oomycota</taxon>
        <taxon>Peronosporomycetes</taxon>
        <taxon>Peronosporales</taxon>
        <taxon>Peronosporaceae</taxon>
        <taxon>Phytophthora</taxon>
    </lineage>
</organism>
<dbReference type="AlphaFoldDB" id="A0A2P4XMG4"/>
<dbReference type="OrthoDB" id="93524at2759"/>
<dbReference type="Proteomes" id="UP000237271">
    <property type="component" value="Unassembled WGS sequence"/>
</dbReference>
<evidence type="ECO:0000256" key="1">
    <source>
        <dbReference type="SAM" id="SignalP"/>
    </source>
</evidence>
<name>A0A2P4XMG4_9STRA</name>
<accession>A0A2P4XMG4</accession>
<reference evidence="2 3" key="1">
    <citation type="journal article" date="2017" name="Genome Biol. Evol.">
        <title>Phytophthora megakarya and P. palmivora, closely related causal agents of cacao black pod rot, underwent increases in genome sizes and gene numbers by different mechanisms.</title>
        <authorList>
            <person name="Ali S.S."/>
            <person name="Shao J."/>
            <person name="Lary D.J."/>
            <person name="Kronmiller B."/>
            <person name="Shen D."/>
            <person name="Strem M.D."/>
            <person name="Amoako-Attah I."/>
            <person name="Akrofi A.Y."/>
            <person name="Begoude B.A."/>
            <person name="Ten Hoopen G.M."/>
            <person name="Coulibaly K."/>
            <person name="Kebe B.I."/>
            <person name="Melnick R.L."/>
            <person name="Guiltinan M.J."/>
            <person name="Tyler B.M."/>
            <person name="Meinhardt L.W."/>
            <person name="Bailey B.A."/>
        </authorList>
    </citation>
    <scope>NUCLEOTIDE SEQUENCE [LARGE SCALE GENOMIC DNA]</scope>
    <source>
        <strain evidence="3">sbr112.9</strain>
    </source>
</reference>
<evidence type="ECO:0000313" key="3">
    <source>
        <dbReference type="Proteomes" id="UP000237271"/>
    </source>
</evidence>
<proteinExistence type="predicted"/>
<keyword evidence="1" id="KW-0732">Signal</keyword>
<protein>
    <submittedName>
        <fullName evidence="2">Secreted RxLR effector peptide protein</fullName>
    </submittedName>
</protein>
<gene>
    <name evidence="2" type="ORF">PHPALM_17340</name>
</gene>
<sequence length="366" mass="41068">MRLLCVVMLGAATFTSGDAFVTTSNSNKATLIQDGIPSGRHLRVNSTTDLDTEERGIPSGVTAQLTEGLVSKITPAIASKLTTSDDELAKLLSNRVLPKDVFKSTLKLDQVDDLFTNPKLNVWINYMDDFNTKYTGQKTTLFKTLTQNFDDEKLSQMIVAAQKDPSTKTMADNLQKSQFNQWLLDKKTPDDVFKSLGLTGKANLPFQANGPVWVKYKQIYAINQQILTSKLFTIDEELVKLLNKGVLPNDVFRGTLNLHTMDDLFASPKLSTIPKRELFETLTKNFNDEKLSQMIVAAQKNPNTEEMANNLQKSLINQWLLDRKTPTAVFESLGLSKSRNWALDDNLGVWKLYNTEYRAQFVTGPV</sequence>